<dbReference type="Pfam" id="PF13843">
    <property type="entry name" value="DDE_Tnp_1_7"/>
    <property type="match status" value="1"/>
</dbReference>
<dbReference type="EMBL" id="GEMB01006449">
    <property type="protein sequence ID" value="JAR96891.1"/>
    <property type="molecule type" value="Transcribed_RNA"/>
</dbReference>
<accession>A0A170VS05</accession>
<sequence>LQLILLVYPVEKVGRWCGKEKKKLKFDQPYLIREYNMGGVDRLDENIGNLRIHIRSKKWYWELICFIINASVNNAWLFL</sequence>
<evidence type="ECO:0000259" key="1">
    <source>
        <dbReference type="Pfam" id="PF13843"/>
    </source>
</evidence>
<dbReference type="PANTHER" id="PTHR47272:SF1">
    <property type="entry name" value="PIGGYBAC TRANSPOSABLE ELEMENT-DERIVED PROTEIN 3-LIKE"/>
    <property type="match status" value="1"/>
</dbReference>
<dbReference type="PANTHER" id="PTHR47272">
    <property type="entry name" value="DDE_TNP_1_7 DOMAIN-CONTAINING PROTEIN"/>
    <property type="match status" value="1"/>
</dbReference>
<reference evidence="2" key="1">
    <citation type="submission" date="2016-04" db="EMBL/GenBank/DDBJ databases">
        <authorList>
            <person name="Calderon-Fernandez G.M.Sr."/>
        </authorList>
    </citation>
    <scope>NUCLEOTIDE SEQUENCE</scope>
    <source>
        <strain evidence="2">Int1</strain>
        <tissue evidence="2">Integument</tissue>
    </source>
</reference>
<dbReference type="AlphaFoldDB" id="A0A170VS05"/>
<protein>
    <submittedName>
        <fullName evidence="2">Piggybac transposable element-derived protein 3-like protein</fullName>
    </submittedName>
</protein>
<evidence type="ECO:0000313" key="2">
    <source>
        <dbReference type="EMBL" id="JAR96891.1"/>
    </source>
</evidence>
<proteinExistence type="predicted"/>
<feature type="non-terminal residue" evidence="2">
    <location>
        <position position="1"/>
    </location>
</feature>
<organism evidence="2">
    <name type="scientific">Triatoma infestans</name>
    <name type="common">Assassin bug</name>
    <dbReference type="NCBI Taxonomy" id="30076"/>
    <lineage>
        <taxon>Eukaryota</taxon>
        <taxon>Metazoa</taxon>
        <taxon>Ecdysozoa</taxon>
        <taxon>Arthropoda</taxon>
        <taxon>Hexapoda</taxon>
        <taxon>Insecta</taxon>
        <taxon>Pterygota</taxon>
        <taxon>Neoptera</taxon>
        <taxon>Paraneoptera</taxon>
        <taxon>Hemiptera</taxon>
        <taxon>Heteroptera</taxon>
        <taxon>Panheteroptera</taxon>
        <taxon>Cimicomorpha</taxon>
        <taxon>Reduviidae</taxon>
        <taxon>Triatominae</taxon>
        <taxon>Triatoma</taxon>
    </lineage>
</organism>
<dbReference type="InterPro" id="IPR029526">
    <property type="entry name" value="PGBD"/>
</dbReference>
<feature type="domain" description="PiggyBac transposable element-derived protein" evidence="1">
    <location>
        <begin position="21"/>
        <end position="76"/>
    </location>
</feature>
<name>A0A170VS05_TRIIF</name>
<reference evidence="2" key="2">
    <citation type="journal article" date="2017" name="J. Med. Entomol.">
        <title>Transcriptome Analysis of the Triatoma infestans (Hemiptera: Reduviidae) Integument.</title>
        <authorList>
            <person name="Calderon-Fernandez G.M."/>
            <person name="Moriconi D.E."/>
            <person name="Dulbecco A.B."/>
            <person name="Juarez M.P."/>
        </authorList>
    </citation>
    <scope>NUCLEOTIDE SEQUENCE</scope>
    <source>
        <strain evidence="2">Int1</strain>
        <tissue evidence="2">Integument</tissue>
    </source>
</reference>